<protein>
    <submittedName>
        <fullName evidence="1">Uncharacterized protein</fullName>
    </submittedName>
</protein>
<proteinExistence type="predicted"/>
<evidence type="ECO:0000313" key="1">
    <source>
        <dbReference type="EMBL" id="VDK24534.1"/>
    </source>
</evidence>
<organism evidence="1 2">
    <name type="scientific">Anisakis simplex</name>
    <name type="common">Herring worm</name>
    <dbReference type="NCBI Taxonomy" id="6269"/>
    <lineage>
        <taxon>Eukaryota</taxon>
        <taxon>Metazoa</taxon>
        <taxon>Ecdysozoa</taxon>
        <taxon>Nematoda</taxon>
        <taxon>Chromadorea</taxon>
        <taxon>Rhabditida</taxon>
        <taxon>Spirurina</taxon>
        <taxon>Ascaridomorpha</taxon>
        <taxon>Ascaridoidea</taxon>
        <taxon>Anisakidae</taxon>
        <taxon>Anisakis</taxon>
        <taxon>Anisakis simplex complex</taxon>
    </lineage>
</organism>
<keyword evidence="2" id="KW-1185">Reference proteome</keyword>
<sequence>MQIGSLTLANTIANDDDDDLTGVENGTCRAADILLKYAFWLNITAKLTAKTNLSDRLRQWFPESASKISESIGSSAKVVDIEMHHFDSLFEAVYMNINEDCSLKNDLAKFVNKFKPTSASKKYAD</sequence>
<dbReference type="EMBL" id="UYRR01008829">
    <property type="protein sequence ID" value="VDK24534.1"/>
    <property type="molecule type" value="Genomic_DNA"/>
</dbReference>
<reference evidence="1 2" key="1">
    <citation type="submission" date="2018-11" db="EMBL/GenBank/DDBJ databases">
        <authorList>
            <consortium name="Pathogen Informatics"/>
        </authorList>
    </citation>
    <scope>NUCLEOTIDE SEQUENCE [LARGE SCALE GENOMIC DNA]</scope>
</reference>
<dbReference type="AlphaFoldDB" id="A0A3P6PUI5"/>
<dbReference type="OrthoDB" id="5819068at2759"/>
<dbReference type="Proteomes" id="UP000267096">
    <property type="component" value="Unassembled WGS sequence"/>
</dbReference>
<evidence type="ECO:0000313" key="2">
    <source>
        <dbReference type="Proteomes" id="UP000267096"/>
    </source>
</evidence>
<gene>
    <name evidence="1" type="ORF">ASIM_LOCUS4813</name>
</gene>
<name>A0A3P6PUI5_ANISI</name>
<accession>A0A3P6PUI5</accession>